<evidence type="ECO:0000256" key="1">
    <source>
        <dbReference type="ARBA" id="ARBA00007749"/>
    </source>
</evidence>
<keyword evidence="6" id="KW-1185">Reference proteome</keyword>
<dbReference type="GO" id="GO:0016787">
    <property type="term" value="F:hydrolase activity"/>
    <property type="evidence" value="ECO:0007669"/>
    <property type="project" value="UniProtKB-KW"/>
</dbReference>
<keyword evidence="2" id="KW-0479">Metal-binding</keyword>
<dbReference type="PANTHER" id="PTHR42978">
    <property type="entry name" value="QUORUM-QUENCHING LACTONASE YTNP-RELATED-RELATED"/>
    <property type="match status" value="1"/>
</dbReference>
<protein>
    <recommendedName>
        <fullName evidence="7">MBL fold metallo-hydrolase</fullName>
    </recommendedName>
</protein>
<keyword evidence="3" id="KW-0378">Hydrolase</keyword>
<proteinExistence type="inferred from homology"/>
<sequence>MKSNPLILKWHKMRLHLTKGRSALLLTLTKNLFSVFRLLFEAPGHTPGHTAYLIESSGEKLLIWGDILHNAAIQLLRPEEKIIMDVLPELGVETRKRILEFAATEKLLVSGMHLDFPGFGHIRKQEDHFVHIPEKWQPTL</sequence>
<dbReference type="PANTHER" id="PTHR42978:SF6">
    <property type="entry name" value="QUORUM-QUENCHING LACTONASE YTNP-RELATED"/>
    <property type="match status" value="1"/>
</dbReference>
<dbReference type="Gene3D" id="3.60.15.10">
    <property type="entry name" value="Ribonuclease Z/Hydroxyacylglutathione hydrolase-like"/>
    <property type="match status" value="1"/>
</dbReference>
<reference evidence="5" key="1">
    <citation type="submission" date="2020-06" db="EMBL/GenBank/DDBJ databases">
        <title>Paenibacillus sp. nov., isolated from soil.</title>
        <authorList>
            <person name="Seo Y.L."/>
        </authorList>
    </citation>
    <scope>NUCLEOTIDE SEQUENCE [LARGE SCALE GENOMIC DNA]</scope>
    <source>
        <strain evidence="5">JW14</strain>
    </source>
</reference>
<accession>A0A850EX41</accession>
<name>A0A850EX41_9BACL</name>
<evidence type="ECO:0000313" key="5">
    <source>
        <dbReference type="EMBL" id="NUU64037.1"/>
    </source>
</evidence>
<dbReference type="SUPFAM" id="SSF56281">
    <property type="entry name" value="Metallo-hydrolase/oxidoreductase"/>
    <property type="match status" value="1"/>
</dbReference>
<dbReference type="EMBL" id="JABWCS010000221">
    <property type="protein sequence ID" value="NUU64037.1"/>
    <property type="molecule type" value="Genomic_DNA"/>
</dbReference>
<dbReference type="AlphaFoldDB" id="A0A850EX41"/>
<evidence type="ECO:0000256" key="4">
    <source>
        <dbReference type="ARBA" id="ARBA00022833"/>
    </source>
</evidence>
<dbReference type="InterPro" id="IPR051013">
    <property type="entry name" value="MBL_superfamily_lactonases"/>
</dbReference>
<evidence type="ECO:0008006" key="7">
    <source>
        <dbReference type="Google" id="ProtNLM"/>
    </source>
</evidence>
<dbReference type="RefSeq" id="WP_175374404.1">
    <property type="nucleotide sequence ID" value="NZ_JABWCS010000221.1"/>
</dbReference>
<dbReference type="Proteomes" id="UP000564806">
    <property type="component" value="Unassembled WGS sequence"/>
</dbReference>
<evidence type="ECO:0000256" key="3">
    <source>
        <dbReference type="ARBA" id="ARBA00022801"/>
    </source>
</evidence>
<organism evidence="5 6">
    <name type="scientific">Paenibacillus agri</name>
    <dbReference type="NCBI Taxonomy" id="2744309"/>
    <lineage>
        <taxon>Bacteria</taxon>
        <taxon>Bacillati</taxon>
        <taxon>Bacillota</taxon>
        <taxon>Bacilli</taxon>
        <taxon>Bacillales</taxon>
        <taxon>Paenibacillaceae</taxon>
        <taxon>Paenibacillus</taxon>
    </lineage>
</organism>
<comment type="similarity">
    <text evidence="1">Belongs to the metallo-beta-lactamase superfamily.</text>
</comment>
<gene>
    <name evidence="5" type="ORF">HPT30_27175</name>
</gene>
<dbReference type="InterPro" id="IPR036866">
    <property type="entry name" value="RibonucZ/Hydroxyglut_hydro"/>
</dbReference>
<evidence type="ECO:0000313" key="6">
    <source>
        <dbReference type="Proteomes" id="UP000564806"/>
    </source>
</evidence>
<evidence type="ECO:0000256" key="2">
    <source>
        <dbReference type="ARBA" id="ARBA00022723"/>
    </source>
</evidence>
<comment type="caution">
    <text evidence="5">The sequence shown here is derived from an EMBL/GenBank/DDBJ whole genome shotgun (WGS) entry which is preliminary data.</text>
</comment>
<keyword evidence="4" id="KW-0862">Zinc</keyword>
<dbReference type="GO" id="GO:0046872">
    <property type="term" value="F:metal ion binding"/>
    <property type="evidence" value="ECO:0007669"/>
    <property type="project" value="UniProtKB-KW"/>
</dbReference>